<reference evidence="2 3" key="1">
    <citation type="submission" date="2013-08" db="EMBL/GenBank/DDBJ databases">
        <title>Complete genomic sequence of bovine papillomavirus type 6.</title>
        <authorList>
            <person name="Hatama S."/>
            <person name="Kawauchi K."/>
            <person name="Takahashi C."/>
        </authorList>
    </citation>
    <scope>NUCLEOTIDE SEQUENCE [LARGE SCALE GENOMIC DNA]</scope>
</reference>
<organismHost>
    <name type="scientific">Bos taurus</name>
    <name type="common">Bovine</name>
    <dbReference type="NCBI Taxonomy" id="9913"/>
</organismHost>
<accession>W6JQ97</accession>
<keyword evidence="1" id="KW-1133">Transmembrane helix</keyword>
<dbReference type="Proteomes" id="UP000140180">
    <property type="component" value="Segment"/>
</dbReference>
<sequence>MCCINYYSIEYGCTVSGAYKKQTKLVSAWSLGSIIMRLTLIFWLLLLWCGFHLAALCIAIILFLLLLSAIDELNGWD</sequence>
<keyword evidence="1" id="KW-0472">Membrane</keyword>
<evidence type="ECO:0000256" key="1">
    <source>
        <dbReference type="SAM" id="Phobius"/>
    </source>
</evidence>
<feature type="transmembrane region" description="Helical" evidence="1">
    <location>
        <begin position="40"/>
        <end position="70"/>
    </location>
</feature>
<gene>
    <name evidence="2" type="primary">E5</name>
</gene>
<dbReference type="SMR" id="W6JQ97"/>
<evidence type="ECO:0000313" key="3">
    <source>
        <dbReference type="Proteomes" id="UP000140180"/>
    </source>
</evidence>
<protein>
    <submittedName>
        <fullName evidence="2">E5 protein</fullName>
    </submittedName>
</protein>
<keyword evidence="1" id="KW-0812">Transmembrane</keyword>
<organism evidence="2 3">
    <name type="scientific">Bos taurus papillomavirus 6</name>
    <name type="common">Bovine papillomavirus 6</name>
    <dbReference type="NCBI Taxonomy" id="10563"/>
    <lineage>
        <taxon>Viruses</taxon>
        <taxon>Monodnaviria</taxon>
        <taxon>Shotokuvirae</taxon>
        <taxon>Cossaviricota</taxon>
        <taxon>Papovaviricetes</taxon>
        <taxon>Zurhausenvirales</taxon>
        <taxon>Papillomaviridae</taxon>
        <taxon>Firstpapillomavirinae</taxon>
        <taxon>Xipapillomavirus</taxon>
        <taxon>Xipapillomavirus 1</taxon>
    </lineage>
</organism>
<proteinExistence type="predicted"/>
<name>W6JQ97_BPV6</name>
<evidence type="ECO:0000313" key="2">
    <source>
        <dbReference type="EMBL" id="BAO50677.1"/>
    </source>
</evidence>
<dbReference type="EMBL" id="AB845589">
    <property type="protein sequence ID" value="BAO50677.1"/>
    <property type="molecule type" value="Genomic_DNA"/>
</dbReference>